<dbReference type="Pfam" id="PF06772">
    <property type="entry name" value="LtrA"/>
    <property type="match status" value="1"/>
</dbReference>
<feature type="transmembrane region" description="Helical" evidence="1">
    <location>
        <begin position="46"/>
        <end position="66"/>
    </location>
</feature>
<comment type="caution">
    <text evidence="2">The sequence shown here is derived from an EMBL/GenBank/DDBJ whole genome shotgun (WGS) entry which is preliminary data.</text>
</comment>
<feature type="transmembrane region" description="Helical" evidence="1">
    <location>
        <begin position="78"/>
        <end position="97"/>
    </location>
</feature>
<dbReference type="Proteomes" id="UP000642993">
    <property type="component" value="Unassembled WGS sequence"/>
</dbReference>
<gene>
    <name evidence="2" type="ORF">HT102_00595</name>
</gene>
<sequence>MQSPSAVLRRTNNGHVGTVELFFDLVYVLTIIQLSHFLLYDLSPRGALEALILFAAVWWGWNYSAWAMNWLDPDHPKVRLLVVSLMLAALTMAIAIPDAFGDRAVLFVAGYLFLQLVRSAFMVVAFRGQLMARNYAQLLAWSVGSGVLWVAGALADDEARIYLWIAALAVDYLAPIAGFYLPRLGATSMLDWPLTEEHLAERCRLVFIIALGESILILGGVLADAELDPGTVTAGVVGFASIVLMWWLYFSPRHGNVEKELPSHLSSAAIGRAAYTYGHAFMVGGAIVVAVGIELVTTHPADAASWAAVLTILGGPAIYLIGNIIFNESRNQQIPASRVLALAAFVLAGAIVLLLGAPYLVVALTALGILLVTGSLTKELWERPAHRRAAVEQH</sequence>
<dbReference type="InterPro" id="IPR010640">
    <property type="entry name" value="Low_temperature_requirement_A"/>
</dbReference>
<protein>
    <submittedName>
        <fullName evidence="2">Low temperature requirement protein A</fullName>
    </submittedName>
</protein>
<keyword evidence="1" id="KW-0812">Transmembrane</keyword>
<feature type="transmembrane region" description="Helical" evidence="1">
    <location>
        <begin position="103"/>
        <end position="126"/>
    </location>
</feature>
<feature type="transmembrane region" description="Helical" evidence="1">
    <location>
        <begin position="138"/>
        <end position="155"/>
    </location>
</feature>
<evidence type="ECO:0000313" key="3">
    <source>
        <dbReference type="Proteomes" id="UP000642993"/>
    </source>
</evidence>
<feature type="transmembrane region" description="Helical" evidence="1">
    <location>
        <begin position="203"/>
        <end position="223"/>
    </location>
</feature>
<dbReference type="AlphaFoldDB" id="A0A927J957"/>
<feature type="transmembrane region" description="Helical" evidence="1">
    <location>
        <begin position="339"/>
        <end position="372"/>
    </location>
</feature>
<feature type="transmembrane region" description="Helical" evidence="1">
    <location>
        <begin position="161"/>
        <end position="182"/>
    </location>
</feature>
<organism evidence="2 3">
    <name type="scientific">Lolliginicoccus lacisalsi</name>
    <dbReference type="NCBI Taxonomy" id="2742202"/>
    <lineage>
        <taxon>Bacteria</taxon>
        <taxon>Bacillati</taxon>
        <taxon>Actinomycetota</taxon>
        <taxon>Actinomycetes</taxon>
        <taxon>Mycobacteriales</taxon>
        <taxon>Hoyosellaceae</taxon>
        <taxon>Lolliginicoccus</taxon>
    </lineage>
</organism>
<keyword evidence="3" id="KW-1185">Reference proteome</keyword>
<dbReference type="RefSeq" id="WP_192037479.1">
    <property type="nucleotide sequence ID" value="NZ_JACYWE010000001.1"/>
</dbReference>
<reference evidence="2" key="1">
    <citation type="submission" date="2020-09" db="EMBL/GenBank/DDBJ databases">
        <title>Hoyosella lacisalsi sp. nov., a halotolerant actinobacterium isolated from soil of Lake Gudzhirganskoe.</title>
        <authorList>
            <person name="Yang Q."/>
            <person name="Guo P.Y."/>
            <person name="Liu S.W."/>
            <person name="Li F.N."/>
            <person name="Sun C.H."/>
        </authorList>
    </citation>
    <scope>NUCLEOTIDE SEQUENCE</scope>
    <source>
        <strain evidence="2">G463</strain>
    </source>
</reference>
<dbReference type="PANTHER" id="PTHR36840:SF1">
    <property type="entry name" value="BLL5714 PROTEIN"/>
    <property type="match status" value="1"/>
</dbReference>
<feature type="transmembrane region" description="Helical" evidence="1">
    <location>
        <begin position="270"/>
        <end position="293"/>
    </location>
</feature>
<feature type="transmembrane region" description="Helical" evidence="1">
    <location>
        <begin position="229"/>
        <end position="249"/>
    </location>
</feature>
<dbReference type="EMBL" id="JACYWE010000001">
    <property type="protein sequence ID" value="MBD8504986.1"/>
    <property type="molecule type" value="Genomic_DNA"/>
</dbReference>
<name>A0A927J957_9ACTN</name>
<accession>A0A927J957</accession>
<proteinExistence type="predicted"/>
<feature type="transmembrane region" description="Helical" evidence="1">
    <location>
        <begin position="305"/>
        <end position="327"/>
    </location>
</feature>
<keyword evidence="1" id="KW-0472">Membrane</keyword>
<evidence type="ECO:0000313" key="2">
    <source>
        <dbReference type="EMBL" id="MBD8504986.1"/>
    </source>
</evidence>
<evidence type="ECO:0000256" key="1">
    <source>
        <dbReference type="SAM" id="Phobius"/>
    </source>
</evidence>
<dbReference type="PANTHER" id="PTHR36840">
    <property type="entry name" value="BLL5714 PROTEIN"/>
    <property type="match status" value="1"/>
</dbReference>
<feature type="transmembrane region" description="Helical" evidence="1">
    <location>
        <begin position="21"/>
        <end position="40"/>
    </location>
</feature>
<keyword evidence="1" id="KW-1133">Transmembrane helix</keyword>